<dbReference type="EMBL" id="CAIF01000338">
    <property type="protein sequence ID" value="CCH47149.1"/>
    <property type="molecule type" value="Genomic_DNA"/>
</dbReference>
<feature type="compositionally biased region" description="Polar residues" evidence="2">
    <location>
        <begin position="34"/>
        <end position="63"/>
    </location>
</feature>
<dbReference type="HOGENOM" id="CLU_740114_0_0_1"/>
<feature type="region of interest" description="Disordered" evidence="2">
    <location>
        <begin position="239"/>
        <end position="270"/>
    </location>
</feature>
<evidence type="ECO:0000256" key="2">
    <source>
        <dbReference type="SAM" id="MobiDB-lite"/>
    </source>
</evidence>
<keyword evidence="4" id="KW-1185">Reference proteome</keyword>
<gene>
    <name evidence="3" type="ORF">BN7_6763</name>
</gene>
<proteinExistence type="predicted"/>
<name>K0L0Q6_WICCF</name>
<accession>K0L0Q6</accession>
<evidence type="ECO:0000313" key="3">
    <source>
        <dbReference type="EMBL" id="CCH47149.1"/>
    </source>
</evidence>
<sequence length="374" mass="42643">MSSAVSDNQNNENFEQIEQIEQKPDINNDHDTNKPNQPIESSIDQNQPIKTIDQDSNIPTVSTDNKEELITKEDLNTSNSSPLKRKETTIDSSSETPKPKKSRKLQGAGVKKPLYSRYESLYIVKAYKTISDKHPNLVLIDLFKIVALLFNEEAQRQGFKERTPDQLYQKYKRIQHGLNHGETEFLEFFKKNTYNPREWIPDFKNSESDEILKYIKFPKLDESINEIVGSSIANLKPPLPDLYDDDEFDEDTKPIIDSNPTGGATGTTEHGDAEDELLQLAGYDNENSNGNNNKSRTNSNSSHGSNNGIIKELKTKISSINQSNELLQNEIKSLKEHIISKDQEILFLKSMIKEDLSYIRHKLNEPKDGTITKE</sequence>
<dbReference type="Proteomes" id="UP000009328">
    <property type="component" value="Unassembled WGS sequence"/>
</dbReference>
<dbReference type="InParanoid" id="K0L0Q6"/>
<organism evidence="3 4">
    <name type="scientific">Wickerhamomyces ciferrii (strain ATCC 14091 / BCRC 22168 / CBS 111 / JCM 3599 / NBRC 0793 / NRRL Y-1031 F-60-10)</name>
    <name type="common">Yeast</name>
    <name type="synonym">Pichia ciferrii</name>
    <dbReference type="NCBI Taxonomy" id="1206466"/>
    <lineage>
        <taxon>Eukaryota</taxon>
        <taxon>Fungi</taxon>
        <taxon>Dikarya</taxon>
        <taxon>Ascomycota</taxon>
        <taxon>Saccharomycotina</taxon>
        <taxon>Saccharomycetes</taxon>
        <taxon>Phaffomycetales</taxon>
        <taxon>Wickerhamomycetaceae</taxon>
        <taxon>Wickerhamomyces</taxon>
    </lineage>
</organism>
<reference evidence="3 4" key="1">
    <citation type="journal article" date="2012" name="Eukaryot. Cell">
        <title>Draft genome sequence of Wickerhamomyces ciferrii NRRL Y-1031 F-60-10.</title>
        <authorList>
            <person name="Schneider J."/>
            <person name="Andrea H."/>
            <person name="Blom J."/>
            <person name="Jaenicke S."/>
            <person name="Ruckert C."/>
            <person name="Schorsch C."/>
            <person name="Szczepanowski R."/>
            <person name="Farwick M."/>
            <person name="Goesmann A."/>
            <person name="Puhler A."/>
            <person name="Schaffer S."/>
            <person name="Tauch A."/>
            <person name="Kohler T."/>
            <person name="Brinkrolf K."/>
        </authorList>
    </citation>
    <scope>NUCLEOTIDE SEQUENCE [LARGE SCALE GENOMIC DNA]</scope>
    <source>
        <strain evidence="4">ATCC 14091 / BCRC 22168 / CBS 111 / JCM 3599 / NBRC 0793 / NRRL Y-1031 F-60-10</strain>
    </source>
</reference>
<feature type="coiled-coil region" evidence="1">
    <location>
        <begin position="310"/>
        <end position="344"/>
    </location>
</feature>
<feature type="region of interest" description="Disordered" evidence="2">
    <location>
        <begin position="283"/>
        <end position="307"/>
    </location>
</feature>
<feature type="compositionally biased region" description="Basic and acidic residues" evidence="2">
    <location>
        <begin position="64"/>
        <end position="75"/>
    </location>
</feature>
<dbReference type="AlphaFoldDB" id="K0L0Q6"/>
<feature type="compositionally biased region" description="Polar residues" evidence="2">
    <location>
        <begin position="258"/>
        <end position="268"/>
    </location>
</feature>
<feature type="compositionally biased region" description="Low complexity" evidence="2">
    <location>
        <begin position="8"/>
        <end position="19"/>
    </location>
</feature>
<evidence type="ECO:0000256" key="1">
    <source>
        <dbReference type="SAM" id="Coils"/>
    </source>
</evidence>
<feature type="compositionally biased region" description="Basic and acidic residues" evidence="2">
    <location>
        <begin position="20"/>
        <end position="33"/>
    </location>
</feature>
<protein>
    <submittedName>
        <fullName evidence="3">Uncharacterized protein</fullName>
    </submittedName>
</protein>
<feature type="region of interest" description="Disordered" evidence="2">
    <location>
        <begin position="1"/>
        <end position="108"/>
    </location>
</feature>
<comment type="caution">
    <text evidence="3">The sequence shown here is derived from an EMBL/GenBank/DDBJ whole genome shotgun (WGS) entry which is preliminary data.</text>
</comment>
<feature type="compositionally biased region" description="Low complexity" evidence="2">
    <location>
        <begin position="285"/>
        <end position="307"/>
    </location>
</feature>
<evidence type="ECO:0000313" key="4">
    <source>
        <dbReference type="Proteomes" id="UP000009328"/>
    </source>
</evidence>
<keyword evidence="1" id="KW-0175">Coiled coil</keyword>